<dbReference type="Gene3D" id="1.10.10.10">
    <property type="entry name" value="Winged helix-like DNA-binding domain superfamily/Winged helix DNA-binding domain"/>
    <property type="match status" value="1"/>
</dbReference>
<comment type="similarity">
    <text evidence="1">Belongs to the LysR transcriptional regulatory family.</text>
</comment>
<accession>A0ABT8TRU0</accession>
<keyword evidence="3" id="KW-0238">DNA-binding</keyword>
<dbReference type="PROSITE" id="PS50931">
    <property type="entry name" value="HTH_LYSR"/>
    <property type="match status" value="1"/>
</dbReference>
<organism evidence="6 7">
    <name type="scientific">Nocardioides cremeus</name>
    <dbReference type="NCBI Taxonomy" id="3058044"/>
    <lineage>
        <taxon>Bacteria</taxon>
        <taxon>Bacillati</taxon>
        <taxon>Actinomycetota</taxon>
        <taxon>Actinomycetes</taxon>
        <taxon>Propionibacteriales</taxon>
        <taxon>Nocardioidaceae</taxon>
        <taxon>Nocardioides</taxon>
    </lineage>
</organism>
<dbReference type="Pfam" id="PF00126">
    <property type="entry name" value="HTH_1"/>
    <property type="match status" value="1"/>
</dbReference>
<dbReference type="PANTHER" id="PTHR30419">
    <property type="entry name" value="HTH-TYPE TRANSCRIPTIONAL REGULATOR YBHD"/>
    <property type="match status" value="1"/>
</dbReference>
<dbReference type="PRINTS" id="PR00039">
    <property type="entry name" value="HTHLYSR"/>
</dbReference>
<evidence type="ECO:0000313" key="7">
    <source>
        <dbReference type="Proteomes" id="UP001168363"/>
    </source>
</evidence>
<dbReference type="InterPro" id="IPR036388">
    <property type="entry name" value="WH-like_DNA-bd_sf"/>
</dbReference>
<evidence type="ECO:0000256" key="2">
    <source>
        <dbReference type="ARBA" id="ARBA00023015"/>
    </source>
</evidence>
<evidence type="ECO:0000259" key="5">
    <source>
        <dbReference type="PROSITE" id="PS50931"/>
    </source>
</evidence>
<evidence type="ECO:0000256" key="1">
    <source>
        <dbReference type="ARBA" id="ARBA00009437"/>
    </source>
</evidence>
<proteinExistence type="inferred from homology"/>
<reference evidence="6" key="1">
    <citation type="submission" date="2023-06" db="EMBL/GenBank/DDBJ databases">
        <title>Genome sequence of Nocardioides sp. SOB44.</title>
        <authorList>
            <person name="Zhang G."/>
        </authorList>
    </citation>
    <scope>NUCLEOTIDE SEQUENCE</scope>
    <source>
        <strain evidence="6">SOB44</strain>
    </source>
</reference>
<dbReference type="EMBL" id="JAULSC010000004">
    <property type="protein sequence ID" value="MDO3395221.1"/>
    <property type="molecule type" value="Genomic_DNA"/>
</dbReference>
<dbReference type="SUPFAM" id="SSF53850">
    <property type="entry name" value="Periplasmic binding protein-like II"/>
    <property type="match status" value="1"/>
</dbReference>
<dbReference type="Gene3D" id="3.40.190.290">
    <property type="match status" value="1"/>
</dbReference>
<feature type="domain" description="HTH lysR-type" evidence="5">
    <location>
        <begin position="5"/>
        <end position="62"/>
    </location>
</feature>
<keyword evidence="7" id="KW-1185">Reference proteome</keyword>
<evidence type="ECO:0000313" key="6">
    <source>
        <dbReference type="EMBL" id="MDO3395221.1"/>
    </source>
</evidence>
<dbReference type="InterPro" id="IPR000847">
    <property type="entry name" value="LysR_HTH_N"/>
</dbReference>
<dbReference type="CDD" id="cd05466">
    <property type="entry name" value="PBP2_LTTR_substrate"/>
    <property type="match status" value="1"/>
</dbReference>
<keyword evidence="2" id="KW-0805">Transcription regulation</keyword>
<evidence type="ECO:0000256" key="3">
    <source>
        <dbReference type="ARBA" id="ARBA00023125"/>
    </source>
</evidence>
<dbReference type="InterPro" id="IPR050950">
    <property type="entry name" value="HTH-type_LysR_regulators"/>
</dbReference>
<dbReference type="InterPro" id="IPR036390">
    <property type="entry name" value="WH_DNA-bd_sf"/>
</dbReference>
<comment type="caution">
    <text evidence="6">The sequence shown here is derived from an EMBL/GenBank/DDBJ whole genome shotgun (WGS) entry which is preliminary data.</text>
</comment>
<dbReference type="Pfam" id="PF03466">
    <property type="entry name" value="LysR_substrate"/>
    <property type="match status" value="1"/>
</dbReference>
<sequence length="311" mass="33762">MSLVLSVHQLTCFLATYEQGSLTRAADELGYAQPSVSEQIRALEKSLGVQLFHRVGRGVVPTTVAETMRPYAEQVLAAIAETERAVASVKSLETGTIRFGMFGIARLYAGSALIADVLARYPGVRVELVGQNSTEVVEDLRRGRLEAAMLAVSTVASEGIAVRPVAREELVYISADPEHLASPVTAHRLAQASLVMPETTYRAVDSTRATLRQMLHETGRNPQSRIEVEDVETAVELVGMGLADSVIPRGAAEQLLPRLAPRAGFVSLRPRQFDTFAIVHRTNAVLSPAAQLMIELATRRMQSIAEPINPR</sequence>
<keyword evidence="4" id="KW-0804">Transcription</keyword>
<dbReference type="RefSeq" id="WP_302706392.1">
    <property type="nucleotide sequence ID" value="NZ_JAULSC010000004.1"/>
</dbReference>
<dbReference type="SUPFAM" id="SSF46785">
    <property type="entry name" value="Winged helix' DNA-binding domain"/>
    <property type="match status" value="1"/>
</dbReference>
<dbReference type="InterPro" id="IPR005119">
    <property type="entry name" value="LysR_subst-bd"/>
</dbReference>
<protein>
    <submittedName>
        <fullName evidence="6">LysR family transcriptional regulator</fullName>
    </submittedName>
</protein>
<dbReference type="Proteomes" id="UP001168363">
    <property type="component" value="Unassembled WGS sequence"/>
</dbReference>
<gene>
    <name evidence="6" type="ORF">QWJ41_05795</name>
</gene>
<name>A0ABT8TRU0_9ACTN</name>
<evidence type="ECO:0000256" key="4">
    <source>
        <dbReference type="ARBA" id="ARBA00023163"/>
    </source>
</evidence>